<feature type="transmembrane region" description="Helical" evidence="1">
    <location>
        <begin position="79"/>
        <end position="96"/>
    </location>
</feature>
<evidence type="ECO:0000313" key="3">
    <source>
        <dbReference type="Proteomes" id="UP000198546"/>
    </source>
</evidence>
<evidence type="ECO:0000313" key="2">
    <source>
        <dbReference type="EMBL" id="SDE66702.1"/>
    </source>
</evidence>
<protein>
    <recommendedName>
        <fullName evidence="4">DUF1772 domain-containing protein</fullName>
    </recommendedName>
</protein>
<keyword evidence="1" id="KW-0472">Membrane</keyword>
<evidence type="ECO:0008006" key="4">
    <source>
        <dbReference type="Google" id="ProtNLM"/>
    </source>
</evidence>
<keyword evidence="3" id="KW-1185">Reference proteome</keyword>
<dbReference type="AlphaFoldDB" id="A0A1G7ESS5"/>
<accession>A0A1G7ESS5</accession>
<gene>
    <name evidence="2" type="ORF">SAMN04489747_4034</name>
</gene>
<dbReference type="Proteomes" id="UP000198546">
    <property type="component" value="Chromosome i"/>
</dbReference>
<dbReference type="Pfam" id="PF08592">
    <property type="entry name" value="Anthrone_oxy"/>
    <property type="match status" value="1"/>
</dbReference>
<feature type="transmembrane region" description="Helical" evidence="1">
    <location>
        <begin position="47"/>
        <end position="67"/>
    </location>
</feature>
<keyword evidence="1" id="KW-0812">Transmembrane</keyword>
<sequence length="158" mass="16835">MEAAHVTTLAAVVGVVALDPFSRMRSATDFPGWLTGQQRLDRVMSRAAPPLFLSATATAAGAALVALGRHDVPLATGRALAAACVAAAVAVTLVVNEPMNTRLRAWDPDDAPPADWRAVREQWDRGHRRRRALLAAAAVASGWGTVRSRTDSRSLPHR</sequence>
<dbReference type="EMBL" id="LT629688">
    <property type="protein sequence ID" value="SDE66702.1"/>
    <property type="molecule type" value="Genomic_DNA"/>
</dbReference>
<keyword evidence="1" id="KW-1133">Transmembrane helix</keyword>
<reference evidence="2 3" key="1">
    <citation type="submission" date="2016-10" db="EMBL/GenBank/DDBJ databases">
        <authorList>
            <person name="de Groot N.N."/>
        </authorList>
    </citation>
    <scope>NUCLEOTIDE SEQUENCE [LARGE SCALE GENOMIC DNA]</scope>
    <source>
        <strain evidence="2 3">MON 2.2</strain>
    </source>
</reference>
<name>A0A1G7ESS5_9ACTN</name>
<evidence type="ECO:0000256" key="1">
    <source>
        <dbReference type="SAM" id="Phobius"/>
    </source>
</evidence>
<organism evidence="2 3">
    <name type="scientific">Auraticoccus monumenti</name>
    <dbReference type="NCBI Taxonomy" id="675864"/>
    <lineage>
        <taxon>Bacteria</taxon>
        <taxon>Bacillati</taxon>
        <taxon>Actinomycetota</taxon>
        <taxon>Actinomycetes</taxon>
        <taxon>Propionibacteriales</taxon>
        <taxon>Propionibacteriaceae</taxon>
        <taxon>Auraticoccus</taxon>
    </lineage>
</organism>
<proteinExistence type="predicted"/>
<dbReference type="InterPro" id="IPR013901">
    <property type="entry name" value="Anthrone_oxy"/>
</dbReference>